<evidence type="ECO:0000256" key="2">
    <source>
        <dbReference type="ARBA" id="ARBA00022576"/>
    </source>
</evidence>
<dbReference type="InParanoid" id="H2ZB94"/>
<dbReference type="PANTHER" id="PTHR42790:SF23">
    <property type="entry name" value="AROMATIC AMINO ACID AMINOTRANSFERASE DDB_G0272014"/>
    <property type="match status" value="1"/>
</dbReference>
<reference evidence="6" key="2">
    <citation type="submission" date="2025-08" db="UniProtKB">
        <authorList>
            <consortium name="Ensembl"/>
        </authorList>
    </citation>
    <scope>IDENTIFICATION</scope>
</reference>
<evidence type="ECO:0000256" key="4">
    <source>
        <dbReference type="ARBA" id="ARBA00022898"/>
    </source>
</evidence>
<keyword evidence="2" id="KW-0032">Aminotransferase</keyword>
<dbReference type="GO" id="GO:0008483">
    <property type="term" value="F:transaminase activity"/>
    <property type="evidence" value="ECO:0007669"/>
    <property type="project" value="UniProtKB-KW"/>
</dbReference>
<name>H2ZB94_CIOSA</name>
<dbReference type="Proteomes" id="UP000007875">
    <property type="component" value="Unassembled WGS sequence"/>
</dbReference>
<dbReference type="CDD" id="cd00609">
    <property type="entry name" value="AAT_like"/>
    <property type="match status" value="1"/>
</dbReference>
<dbReference type="Gene3D" id="3.40.640.10">
    <property type="entry name" value="Type I PLP-dependent aspartate aminotransferase-like (Major domain)"/>
    <property type="match status" value="1"/>
</dbReference>
<feature type="domain" description="Aminotransferase class I/classII large" evidence="5">
    <location>
        <begin position="33"/>
        <end position="384"/>
    </location>
</feature>
<proteinExistence type="predicted"/>
<dbReference type="GeneTree" id="ENSGT00390000004594"/>
<dbReference type="AlphaFoldDB" id="H2ZB94"/>
<dbReference type="InterPro" id="IPR015421">
    <property type="entry name" value="PyrdxlP-dep_Trfase_major"/>
</dbReference>
<dbReference type="InterPro" id="IPR004839">
    <property type="entry name" value="Aminotransferase_I/II_large"/>
</dbReference>
<dbReference type="STRING" id="51511.ENSCSAVP00000014859"/>
<dbReference type="InterPro" id="IPR015424">
    <property type="entry name" value="PyrdxlP-dep_Trfase"/>
</dbReference>
<evidence type="ECO:0000259" key="5">
    <source>
        <dbReference type="Pfam" id="PF00155"/>
    </source>
</evidence>
<organism evidence="6 7">
    <name type="scientific">Ciona savignyi</name>
    <name type="common">Pacific transparent sea squirt</name>
    <dbReference type="NCBI Taxonomy" id="51511"/>
    <lineage>
        <taxon>Eukaryota</taxon>
        <taxon>Metazoa</taxon>
        <taxon>Chordata</taxon>
        <taxon>Tunicata</taxon>
        <taxon>Ascidiacea</taxon>
        <taxon>Phlebobranchia</taxon>
        <taxon>Cionidae</taxon>
        <taxon>Ciona</taxon>
    </lineage>
</organism>
<dbReference type="GO" id="GO:0030170">
    <property type="term" value="F:pyridoxal phosphate binding"/>
    <property type="evidence" value="ECO:0007669"/>
    <property type="project" value="InterPro"/>
</dbReference>
<keyword evidence="3" id="KW-0808">Transferase</keyword>
<evidence type="ECO:0000313" key="6">
    <source>
        <dbReference type="Ensembl" id="ENSCSAVP00000014859.1"/>
    </source>
</evidence>
<reference evidence="6" key="3">
    <citation type="submission" date="2025-09" db="UniProtKB">
        <authorList>
            <consortium name="Ensembl"/>
        </authorList>
    </citation>
    <scope>IDENTIFICATION</scope>
</reference>
<evidence type="ECO:0000256" key="3">
    <source>
        <dbReference type="ARBA" id="ARBA00022679"/>
    </source>
</evidence>
<comment type="cofactor">
    <cofactor evidence="1">
        <name>pyridoxal 5'-phosphate</name>
        <dbReference type="ChEBI" id="CHEBI:597326"/>
    </cofactor>
</comment>
<dbReference type="InterPro" id="IPR050859">
    <property type="entry name" value="Class-I_PLP-dep_aminotransf"/>
</dbReference>
<sequence length="385" mass="43822">PDSVEIASGMPSPDTVPYVSATFKCKDGSELHIDEETMKRITPYQKTRGMPDMIKWMTIIHKEFHNPPKMGAAEDGSQWGVTLCPGALGGMDYLFQEIMRKNDVVFLDEFAFGGTKKQVRKNRAVYVGLPMDGDGVIPDKLRDYLDRWEEVSLPFANGKKLNKPRVICMTPVGQNPTGVNTPLKRKQEIYKIAQEYNLLIVEDDPYYYLQYSETPIPSYQALDVDGRVVRIDSMSKFITPGIRMGWISGPEEIISNTSKHMSLSCMSLSCFTEIAVVKLFDNLGIQGLRDRVKYLRDFYRERRDTVEELVRKHLAGMATWTTPTAGMYLWLNISGTNDSMFLADKELCKKYKVYVVPALDFACDTTKKYSQIRICFARAPQSDLE</sequence>
<dbReference type="Pfam" id="PF00155">
    <property type="entry name" value="Aminotran_1_2"/>
    <property type="match status" value="1"/>
</dbReference>
<keyword evidence="4" id="KW-0663">Pyridoxal phosphate</keyword>
<dbReference type="OMA" id="YYFIQMP"/>
<reference evidence="7" key="1">
    <citation type="submission" date="2003-08" db="EMBL/GenBank/DDBJ databases">
        <authorList>
            <person name="Birren B."/>
            <person name="Nusbaum C."/>
            <person name="Abebe A."/>
            <person name="Abouelleil A."/>
            <person name="Adekoya E."/>
            <person name="Ait-zahra M."/>
            <person name="Allen N."/>
            <person name="Allen T."/>
            <person name="An P."/>
            <person name="Anderson M."/>
            <person name="Anderson S."/>
            <person name="Arachchi H."/>
            <person name="Armbruster J."/>
            <person name="Bachantsang P."/>
            <person name="Baldwin J."/>
            <person name="Barry A."/>
            <person name="Bayul T."/>
            <person name="Blitshsteyn B."/>
            <person name="Bloom T."/>
            <person name="Blye J."/>
            <person name="Boguslavskiy L."/>
            <person name="Borowsky M."/>
            <person name="Boukhgalter B."/>
            <person name="Brunache A."/>
            <person name="Butler J."/>
            <person name="Calixte N."/>
            <person name="Calvo S."/>
            <person name="Camarata J."/>
            <person name="Campo K."/>
            <person name="Chang J."/>
            <person name="Cheshatsang Y."/>
            <person name="Citroen M."/>
            <person name="Collymore A."/>
            <person name="Considine T."/>
            <person name="Cook A."/>
            <person name="Cooke P."/>
            <person name="Corum B."/>
            <person name="Cuomo C."/>
            <person name="David R."/>
            <person name="Dawoe T."/>
            <person name="Degray S."/>
            <person name="Dodge S."/>
            <person name="Dooley K."/>
            <person name="Dorje P."/>
            <person name="Dorjee K."/>
            <person name="Dorris L."/>
            <person name="Duffey N."/>
            <person name="Dupes A."/>
            <person name="Elkins T."/>
            <person name="Engels R."/>
            <person name="Erickson J."/>
            <person name="Farina A."/>
            <person name="Faro S."/>
            <person name="Ferreira P."/>
            <person name="Fischer H."/>
            <person name="Fitzgerald M."/>
            <person name="Foley K."/>
            <person name="Gage D."/>
            <person name="Galagan J."/>
            <person name="Gearin G."/>
            <person name="Gnerre S."/>
            <person name="Gnirke A."/>
            <person name="Goyette A."/>
            <person name="Graham J."/>
            <person name="Grandbois E."/>
            <person name="Gyaltsen K."/>
            <person name="Hafez N."/>
            <person name="Hagopian D."/>
            <person name="Hagos B."/>
            <person name="Hall J."/>
            <person name="Hatcher B."/>
            <person name="Heller A."/>
            <person name="Higgins H."/>
            <person name="Honan T."/>
            <person name="Horn A."/>
            <person name="Houde N."/>
            <person name="Hughes L."/>
            <person name="Hulme W."/>
            <person name="Husby E."/>
            <person name="Iliev I."/>
            <person name="Jaffe D."/>
            <person name="Jones C."/>
            <person name="Kamal M."/>
            <person name="Kamat A."/>
            <person name="Kamvysselis M."/>
            <person name="Karlsson E."/>
            <person name="Kells C."/>
            <person name="Kieu A."/>
            <person name="Kisner P."/>
            <person name="Kodira C."/>
            <person name="Kulbokas E."/>
            <person name="Labutti K."/>
            <person name="Lama D."/>
            <person name="Landers T."/>
            <person name="Leger J."/>
            <person name="Levine S."/>
            <person name="Lewis D."/>
            <person name="Lewis T."/>
            <person name="Lindblad-toh K."/>
            <person name="Liu X."/>
            <person name="Lokyitsang T."/>
            <person name="Lokyitsang Y."/>
            <person name="Lucien O."/>
            <person name="Lui A."/>
            <person name="Ma L.J."/>
            <person name="Mabbitt R."/>
            <person name="Macdonald J."/>
            <person name="Maclean C."/>
            <person name="Major J."/>
            <person name="Manning J."/>
            <person name="Marabella R."/>
            <person name="Maru K."/>
            <person name="Matthews C."/>
            <person name="Mauceli E."/>
            <person name="Mccarthy M."/>
            <person name="Mcdonough S."/>
            <person name="Mcghee T."/>
            <person name="Meldrim J."/>
            <person name="Meneus L."/>
            <person name="Mesirov J."/>
            <person name="Mihalev A."/>
            <person name="Mihova T."/>
            <person name="Mikkelsen T."/>
            <person name="Mlenga V."/>
            <person name="Moru K."/>
            <person name="Mozes J."/>
            <person name="Mulrain L."/>
            <person name="Munson G."/>
            <person name="Naylor J."/>
            <person name="Newes C."/>
            <person name="Nguyen C."/>
            <person name="Nguyen N."/>
            <person name="Nguyen T."/>
            <person name="Nicol R."/>
            <person name="Nielsen C."/>
            <person name="Nizzari M."/>
            <person name="Norbu C."/>
            <person name="Norbu N."/>
            <person name="O'donnell P."/>
            <person name="Okoawo O."/>
            <person name="O'leary S."/>
            <person name="Omotosho B."/>
            <person name="O'neill K."/>
            <person name="Osman S."/>
            <person name="Parker S."/>
            <person name="Perrin D."/>
            <person name="Phunkhang P."/>
            <person name="Piqani B."/>
            <person name="Purcell S."/>
            <person name="Rachupka T."/>
            <person name="Ramasamy U."/>
            <person name="Rameau R."/>
            <person name="Ray V."/>
            <person name="Raymond C."/>
            <person name="Retta R."/>
            <person name="Richardson S."/>
            <person name="Rise C."/>
            <person name="Rodriguez J."/>
            <person name="Rogers J."/>
            <person name="Rogov P."/>
            <person name="Rutman M."/>
            <person name="Schupbach R."/>
            <person name="Seaman C."/>
            <person name="Settipalli S."/>
            <person name="Sharpe T."/>
            <person name="Sheridan J."/>
            <person name="Sherpa N."/>
            <person name="Shi J."/>
            <person name="Smirnov S."/>
            <person name="Smith C."/>
            <person name="Sougnez C."/>
            <person name="Spencer B."/>
            <person name="Stalker J."/>
            <person name="Stange-thomann N."/>
            <person name="Stavropoulos S."/>
            <person name="Stetson K."/>
            <person name="Stone C."/>
            <person name="Stone S."/>
            <person name="Stubbs M."/>
            <person name="Talamas J."/>
            <person name="Tchuinga P."/>
            <person name="Tenzing P."/>
            <person name="Tesfaye S."/>
            <person name="Theodore J."/>
            <person name="Thoulutsang Y."/>
            <person name="Topham K."/>
            <person name="Towey S."/>
            <person name="Tsamla T."/>
            <person name="Tsomo N."/>
            <person name="Vallee D."/>
            <person name="Vassiliev H."/>
            <person name="Venkataraman V."/>
            <person name="Vinson J."/>
            <person name="Vo A."/>
            <person name="Wade C."/>
            <person name="Wang S."/>
            <person name="Wangchuk T."/>
            <person name="Wangdi T."/>
            <person name="Whittaker C."/>
            <person name="Wilkinson J."/>
            <person name="Wu Y."/>
            <person name="Wyman D."/>
            <person name="Yadav S."/>
            <person name="Yang S."/>
            <person name="Yang X."/>
            <person name="Yeager S."/>
            <person name="Yee E."/>
            <person name="Young G."/>
            <person name="Zainoun J."/>
            <person name="Zembeck L."/>
            <person name="Zimmer A."/>
            <person name="Zody M."/>
            <person name="Lander E."/>
        </authorList>
    </citation>
    <scope>NUCLEOTIDE SEQUENCE [LARGE SCALE GENOMIC DNA]</scope>
</reference>
<dbReference type="GO" id="GO:1901605">
    <property type="term" value="P:alpha-amino acid metabolic process"/>
    <property type="evidence" value="ECO:0007669"/>
    <property type="project" value="TreeGrafter"/>
</dbReference>
<evidence type="ECO:0000313" key="7">
    <source>
        <dbReference type="Proteomes" id="UP000007875"/>
    </source>
</evidence>
<evidence type="ECO:0000256" key="1">
    <source>
        <dbReference type="ARBA" id="ARBA00001933"/>
    </source>
</evidence>
<dbReference type="eggNOG" id="KOG0634">
    <property type="taxonomic scope" value="Eukaryota"/>
</dbReference>
<accession>H2ZB94</accession>
<keyword evidence="7" id="KW-1185">Reference proteome</keyword>
<protein>
    <recommendedName>
        <fullName evidence="5">Aminotransferase class I/classII large domain-containing protein</fullName>
    </recommendedName>
</protein>
<dbReference type="PANTHER" id="PTHR42790">
    <property type="entry name" value="AMINOTRANSFERASE"/>
    <property type="match status" value="1"/>
</dbReference>
<dbReference type="SUPFAM" id="SSF53383">
    <property type="entry name" value="PLP-dependent transferases"/>
    <property type="match status" value="1"/>
</dbReference>
<dbReference type="Ensembl" id="ENSCSAVT00000015032.1">
    <property type="protein sequence ID" value="ENSCSAVP00000014859.1"/>
    <property type="gene ID" value="ENSCSAVG00000008697.1"/>
</dbReference>